<protein>
    <recommendedName>
        <fullName evidence="9">Lipoprotein signal peptidase</fullName>
    </recommendedName>
</protein>
<feature type="non-terminal residue" evidence="8">
    <location>
        <position position="1"/>
    </location>
</feature>
<sequence>IYKKIILKKDHFMYIPLTLVLGGAVGNLIDRMRVDGGVIDFIDFRIWPVFNFADSAIVCGMLVLLIHVLFRAPEKEDEEEGEEWKNEEKY</sequence>
<dbReference type="PROSITE" id="PS00855">
    <property type="entry name" value="SPASE_II"/>
    <property type="match status" value="1"/>
</dbReference>
<keyword evidence="6 7" id="KW-0472">Membrane</keyword>
<organism evidence="8">
    <name type="scientific">marine sediment metagenome</name>
    <dbReference type="NCBI Taxonomy" id="412755"/>
    <lineage>
        <taxon>unclassified sequences</taxon>
        <taxon>metagenomes</taxon>
        <taxon>ecological metagenomes</taxon>
    </lineage>
</organism>
<dbReference type="GO" id="GO:0004190">
    <property type="term" value="F:aspartic-type endopeptidase activity"/>
    <property type="evidence" value="ECO:0007669"/>
    <property type="project" value="InterPro"/>
</dbReference>
<comment type="caution">
    <text evidence="8">The sequence shown here is derived from an EMBL/GenBank/DDBJ whole genome shotgun (WGS) entry which is preliminary data.</text>
</comment>
<name>X0TMM4_9ZZZZ</name>
<evidence type="ECO:0000256" key="1">
    <source>
        <dbReference type="ARBA" id="ARBA00022475"/>
    </source>
</evidence>
<dbReference type="InterPro" id="IPR001872">
    <property type="entry name" value="Peptidase_A8"/>
</dbReference>
<dbReference type="Pfam" id="PF01252">
    <property type="entry name" value="Peptidase_A8"/>
    <property type="match status" value="1"/>
</dbReference>
<keyword evidence="4" id="KW-0378">Hydrolase</keyword>
<accession>X0TMM4</accession>
<dbReference type="PANTHER" id="PTHR33695">
    <property type="entry name" value="LIPOPROTEIN SIGNAL PEPTIDASE"/>
    <property type="match status" value="1"/>
</dbReference>
<evidence type="ECO:0000256" key="2">
    <source>
        <dbReference type="ARBA" id="ARBA00022670"/>
    </source>
</evidence>
<evidence type="ECO:0000256" key="3">
    <source>
        <dbReference type="ARBA" id="ARBA00022692"/>
    </source>
</evidence>
<dbReference type="PANTHER" id="PTHR33695:SF1">
    <property type="entry name" value="LIPOPROTEIN SIGNAL PEPTIDASE"/>
    <property type="match status" value="1"/>
</dbReference>
<keyword evidence="5 7" id="KW-1133">Transmembrane helix</keyword>
<dbReference type="GO" id="GO:0016020">
    <property type="term" value="C:membrane"/>
    <property type="evidence" value="ECO:0007669"/>
    <property type="project" value="InterPro"/>
</dbReference>
<keyword evidence="2" id="KW-0645">Protease</keyword>
<evidence type="ECO:0000256" key="4">
    <source>
        <dbReference type="ARBA" id="ARBA00022801"/>
    </source>
</evidence>
<proteinExistence type="predicted"/>
<reference evidence="8" key="1">
    <citation type="journal article" date="2014" name="Front. Microbiol.">
        <title>High frequency of phylogenetically diverse reductive dehalogenase-homologous genes in deep subseafloor sedimentary metagenomes.</title>
        <authorList>
            <person name="Kawai M."/>
            <person name="Futagami T."/>
            <person name="Toyoda A."/>
            <person name="Takaki Y."/>
            <person name="Nishi S."/>
            <person name="Hori S."/>
            <person name="Arai W."/>
            <person name="Tsubouchi T."/>
            <person name="Morono Y."/>
            <person name="Uchiyama I."/>
            <person name="Ito T."/>
            <person name="Fujiyama A."/>
            <person name="Inagaki F."/>
            <person name="Takami H."/>
        </authorList>
    </citation>
    <scope>NUCLEOTIDE SEQUENCE</scope>
    <source>
        <strain evidence="8">Expedition CK06-06</strain>
    </source>
</reference>
<evidence type="ECO:0000256" key="6">
    <source>
        <dbReference type="ARBA" id="ARBA00023136"/>
    </source>
</evidence>
<feature type="transmembrane region" description="Helical" evidence="7">
    <location>
        <begin position="49"/>
        <end position="70"/>
    </location>
</feature>
<evidence type="ECO:0000256" key="5">
    <source>
        <dbReference type="ARBA" id="ARBA00022989"/>
    </source>
</evidence>
<evidence type="ECO:0000313" key="8">
    <source>
        <dbReference type="EMBL" id="GAF88506.1"/>
    </source>
</evidence>
<dbReference type="PRINTS" id="PR00781">
    <property type="entry name" value="LIPOSIGPTASE"/>
</dbReference>
<evidence type="ECO:0000256" key="7">
    <source>
        <dbReference type="SAM" id="Phobius"/>
    </source>
</evidence>
<gene>
    <name evidence="8" type="ORF">S01H1_27262</name>
</gene>
<keyword evidence="1" id="KW-1003">Cell membrane</keyword>
<dbReference type="AlphaFoldDB" id="X0TMM4"/>
<dbReference type="GO" id="GO:0006508">
    <property type="term" value="P:proteolysis"/>
    <property type="evidence" value="ECO:0007669"/>
    <property type="project" value="UniProtKB-KW"/>
</dbReference>
<evidence type="ECO:0008006" key="9">
    <source>
        <dbReference type="Google" id="ProtNLM"/>
    </source>
</evidence>
<keyword evidence="3 7" id="KW-0812">Transmembrane</keyword>
<feature type="transmembrane region" description="Helical" evidence="7">
    <location>
        <begin position="12"/>
        <end position="29"/>
    </location>
</feature>
<dbReference type="EMBL" id="BARS01016584">
    <property type="protein sequence ID" value="GAF88506.1"/>
    <property type="molecule type" value="Genomic_DNA"/>
</dbReference>